<dbReference type="Gene3D" id="2.40.160.90">
    <property type="match status" value="1"/>
</dbReference>
<reference evidence="1 2" key="2">
    <citation type="submission" date="2020-03" db="EMBL/GenBank/DDBJ databases">
        <title>Kangsaoukella pontilimi gen. nov., sp. nov., a new member of the family Rhodobacteraceae isolated from a tidal mudflat.</title>
        <authorList>
            <person name="Kim I.S."/>
        </authorList>
    </citation>
    <scope>NUCLEOTIDE SEQUENCE [LARGE SCALE GENOMIC DNA]</scope>
    <source>
        <strain evidence="1 2">GH1-50</strain>
    </source>
</reference>
<evidence type="ECO:0000313" key="1">
    <source>
        <dbReference type="EMBL" id="MXQ07744.1"/>
    </source>
</evidence>
<dbReference type="AlphaFoldDB" id="A0A7C9IFQ7"/>
<accession>A0A7C9IFQ7</accession>
<proteinExistence type="predicted"/>
<name>A0A7C9IFQ7_9RHOB</name>
<evidence type="ECO:0000313" key="2">
    <source>
        <dbReference type="Proteomes" id="UP000480350"/>
    </source>
</evidence>
<organism evidence="1 2">
    <name type="scientific">Kangsaoukella pontilimi</name>
    <dbReference type="NCBI Taxonomy" id="2691042"/>
    <lineage>
        <taxon>Bacteria</taxon>
        <taxon>Pseudomonadati</taxon>
        <taxon>Pseudomonadota</taxon>
        <taxon>Alphaproteobacteria</taxon>
        <taxon>Rhodobacterales</taxon>
        <taxon>Paracoccaceae</taxon>
        <taxon>Kangsaoukella</taxon>
    </lineage>
</organism>
<keyword evidence="2" id="KW-1185">Reference proteome</keyword>
<reference evidence="1 2" key="1">
    <citation type="submission" date="2019-12" db="EMBL/GenBank/DDBJ databases">
        <authorList>
            <person name="Lee S.D."/>
        </authorList>
    </citation>
    <scope>NUCLEOTIDE SEQUENCE [LARGE SCALE GENOMIC DNA]</scope>
    <source>
        <strain evidence="1 2">GH1-50</strain>
    </source>
</reference>
<dbReference type="Proteomes" id="UP000480350">
    <property type="component" value="Unassembled WGS sequence"/>
</dbReference>
<protein>
    <submittedName>
        <fullName evidence="1">Uncharacterized protein</fullName>
    </submittedName>
</protein>
<gene>
    <name evidence="1" type="ORF">GQ651_07785</name>
</gene>
<dbReference type="InterPro" id="IPR011250">
    <property type="entry name" value="OMP/PagP_B-barrel"/>
</dbReference>
<dbReference type="EMBL" id="WUPT01000001">
    <property type="protein sequence ID" value="MXQ07744.1"/>
    <property type="molecule type" value="Genomic_DNA"/>
</dbReference>
<dbReference type="SUPFAM" id="SSF56925">
    <property type="entry name" value="OMPA-like"/>
    <property type="match status" value="1"/>
</dbReference>
<sequence length="174" mass="17587">MSSGPTPAEFAALGDEYADVYESTRGLTLSSSLPGSGTPTYTGVMYIVDDFGVSTEGMLGSLTVAVDFANTTVDGTANGFYAGTIDSSGTIAGEGRAVDGEITFLSSAAVGGGTFFAPLDGALEIDEDGVVRDITGGDIELFFLDNPTTALRGGSTDITFDGSATSPNAIVYAD</sequence>
<comment type="caution">
    <text evidence="1">The sequence shown here is derived from an EMBL/GenBank/DDBJ whole genome shotgun (WGS) entry which is preliminary data.</text>
</comment>